<dbReference type="PROSITE" id="PS50961">
    <property type="entry name" value="HTH_LA"/>
    <property type="match status" value="1"/>
</dbReference>
<feature type="region of interest" description="Disordered" evidence="3">
    <location>
        <begin position="835"/>
        <end position="906"/>
    </location>
</feature>
<dbReference type="InterPro" id="IPR036388">
    <property type="entry name" value="WH-like_DNA-bd_sf"/>
</dbReference>
<dbReference type="InterPro" id="IPR036390">
    <property type="entry name" value="WH_DNA-bd_sf"/>
</dbReference>
<dbReference type="InterPro" id="IPR045180">
    <property type="entry name" value="La_dom_prot"/>
</dbReference>
<reference evidence="5 6" key="2">
    <citation type="submission" date="2015-05" db="EMBL/GenBank/DDBJ databases">
        <authorList>
            <person name="Morales-Cruz A."/>
            <person name="Amrine K.C."/>
            <person name="Cantu D."/>
        </authorList>
    </citation>
    <scope>NUCLEOTIDE SEQUENCE [LARGE SCALE GENOMIC DNA]</scope>
    <source>
        <strain evidence="5">UCRPC4</strain>
    </source>
</reference>
<evidence type="ECO:0000313" key="6">
    <source>
        <dbReference type="Proteomes" id="UP000053317"/>
    </source>
</evidence>
<evidence type="ECO:0000256" key="3">
    <source>
        <dbReference type="SAM" id="MobiDB-lite"/>
    </source>
</evidence>
<dbReference type="OrthoDB" id="340227at2759"/>
<dbReference type="CDD" id="cd07323">
    <property type="entry name" value="LAM"/>
    <property type="match status" value="1"/>
</dbReference>
<feature type="compositionally biased region" description="Polar residues" evidence="3">
    <location>
        <begin position="101"/>
        <end position="118"/>
    </location>
</feature>
<sequence length="944" mass="102747">MASRRSPALPAFSYAQAAKGIAPAIPASKSTEPKNEPVQLSDSKSSVTDSELTNTTVLNKLDGNTEESTQKTFIENGVEDHARASIEPKEETENKEAAQPPSGSTSISSLKETENTGANGIADLHDEKDSQTSSPDNSNQTKEDTKNKDTDDDWEKVSAPSVSLEKELKAAPIPAVNIWQQRKEAQSAKLKAMAAQKGAAAPAASRRKDIQASNGTGKVTSKTRGLGITDDSESKDRKKSLDTGKPGQGKLSRTVRPNGDRDAPNGVALPPVGDATLWPTPESAVTEDKKSNAVEKAEKADEIETRSTAAKTHTKEKWVKVDHVPSVKWEYYTPPASSRRGGRSARGGRETGGRGGHVNNNDRTEKAGAMGPPAIPRPQRQEDRGRIDTPNESVGSDSVAVSGSRSSSVVTGTTDNTKSQETPKAAPAQGQVAEVKAVANAAGQEPSSSGKGETANASRARSNSKASNRFNPGSGYKGSNYDPARAAGHHNDTHTHPRMSAADRRSMPPDFYSQGDVFGQRGDGKGRDFGRDKGDSLRDSSVNWRDRDNQNDRPERREPRMDRGRGGYRGRGNHNGYGSHNAQGQSWTNPLPQHSFPSKSHSFNERHRQSSAPFSGQVQHQNQRVNHRTQSIHTNGYSNVNGVAQQPLSPNHQDFPMFYPMSQSMPYGIDYNIANTMRMVQAQIEYYFSIENLCKDMYLRRHMDSQGYVLFTFITSFKRLRQLTDDLNIIRETCAQIPTVDYVRGEDGQERLRRHEGWGQWTLSIDDRDESARNMGPVSVTPAVYLFPQMYGQNFSMTPNHDMNIPPWMNGNAAAQFSGSAYGFGRNEYDFQPVGASMNGTLHTPSGSEQHNEKQGAFLTEQRPNGVSPATVEPSSANEAISKPYGVADNAVSNKHTERSVAAPKEILEADKMASVVSEVRAPESSLSTATVPSQHGGMNESEQ</sequence>
<dbReference type="EMBL" id="LCWF01000031">
    <property type="protein sequence ID" value="KKY27025.1"/>
    <property type="molecule type" value="Genomic_DNA"/>
</dbReference>
<keyword evidence="1 2" id="KW-0694">RNA-binding</keyword>
<evidence type="ECO:0000256" key="1">
    <source>
        <dbReference type="ARBA" id="ARBA00022884"/>
    </source>
</evidence>
<protein>
    <submittedName>
        <fullName evidence="5">Putative la domain family protein</fullName>
    </submittedName>
</protein>
<dbReference type="Pfam" id="PF05383">
    <property type="entry name" value="La"/>
    <property type="match status" value="1"/>
</dbReference>
<evidence type="ECO:0000256" key="2">
    <source>
        <dbReference type="PROSITE-ProRule" id="PRU00332"/>
    </source>
</evidence>
<comment type="caution">
    <text evidence="5">The sequence shown here is derived from an EMBL/GenBank/DDBJ whole genome shotgun (WGS) entry which is preliminary data.</text>
</comment>
<reference evidence="5 6" key="1">
    <citation type="submission" date="2015-05" db="EMBL/GenBank/DDBJ databases">
        <title>Distinctive expansion of gene families associated with plant cell wall degradation and secondary metabolism in the genomes of grapevine trunk pathogens.</title>
        <authorList>
            <person name="Lawrence D.P."/>
            <person name="Travadon R."/>
            <person name="Rolshausen P.E."/>
            <person name="Baumgartner K."/>
        </authorList>
    </citation>
    <scope>NUCLEOTIDE SEQUENCE [LARGE SCALE GENOMIC DNA]</scope>
    <source>
        <strain evidence="5">UCRPC4</strain>
    </source>
</reference>
<dbReference type="SMART" id="SM00715">
    <property type="entry name" value="LA"/>
    <property type="match status" value="1"/>
</dbReference>
<dbReference type="GO" id="GO:0005829">
    <property type="term" value="C:cytosol"/>
    <property type="evidence" value="ECO:0007669"/>
    <property type="project" value="TreeGrafter"/>
</dbReference>
<feature type="compositionally biased region" description="Basic and acidic residues" evidence="3">
    <location>
        <begin position="489"/>
        <end position="507"/>
    </location>
</feature>
<feature type="compositionally biased region" description="Basic and acidic residues" evidence="3">
    <location>
        <begin position="522"/>
        <end position="565"/>
    </location>
</feature>
<dbReference type="PANTHER" id="PTHR22792:SF132">
    <property type="entry name" value="LA-RELATED PROTEIN 1"/>
    <property type="match status" value="1"/>
</dbReference>
<feature type="region of interest" description="Disordered" evidence="3">
    <location>
        <begin position="918"/>
        <end position="944"/>
    </location>
</feature>
<dbReference type="InterPro" id="IPR006630">
    <property type="entry name" value="La_HTH"/>
</dbReference>
<feature type="compositionally biased region" description="Basic and acidic residues" evidence="3">
    <location>
        <begin position="78"/>
        <end position="96"/>
    </location>
</feature>
<dbReference type="GO" id="GO:0003723">
    <property type="term" value="F:RNA binding"/>
    <property type="evidence" value="ECO:0007669"/>
    <property type="project" value="UniProtKB-UniRule"/>
</dbReference>
<dbReference type="SUPFAM" id="SSF46785">
    <property type="entry name" value="Winged helix' DNA-binding domain"/>
    <property type="match status" value="1"/>
</dbReference>
<organism evidence="5 6">
    <name type="scientific">Phaeomoniella chlamydospora</name>
    <name type="common">Phaeoacremonium chlamydosporum</name>
    <dbReference type="NCBI Taxonomy" id="158046"/>
    <lineage>
        <taxon>Eukaryota</taxon>
        <taxon>Fungi</taxon>
        <taxon>Dikarya</taxon>
        <taxon>Ascomycota</taxon>
        <taxon>Pezizomycotina</taxon>
        <taxon>Eurotiomycetes</taxon>
        <taxon>Chaetothyriomycetidae</taxon>
        <taxon>Phaeomoniellales</taxon>
        <taxon>Phaeomoniellaceae</taxon>
        <taxon>Phaeomoniella</taxon>
    </lineage>
</organism>
<feature type="compositionally biased region" description="Polar residues" evidence="3">
    <location>
        <begin position="838"/>
        <end position="849"/>
    </location>
</feature>
<feature type="compositionally biased region" description="Low complexity" evidence="3">
    <location>
        <begin position="393"/>
        <end position="414"/>
    </location>
</feature>
<dbReference type="Proteomes" id="UP000053317">
    <property type="component" value="Unassembled WGS sequence"/>
</dbReference>
<keyword evidence="6" id="KW-1185">Reference proteome</keyword>
<feature type="region of interest" description="Disordered" evidence="3">
    <location>
        <begin position="23"/>
        <end position="168"/>
    </location>
</feature>
<dbReference type="AlphaFoldDB" id="A0A0G2HEX7"/>
<accession>A0A0G2HEX7</accession>
<feature type="compositionally biased region" description="Low complexity" evidence="3">
    <location>
        <begin position="455"/>
        <end position="471"/>
    </location>
</feature>
<feature type="region of interest" description="Disordered" evidence="3">
    <location>
        <begin position="181"/>
        <end position="618"/>
    </location>
</feature>
<feature type="compositionally biased region" description="Basic and acidic residues" evidence="3">
    <location>
        <begin position="286"/>
        <end position="305"/>
    </location>
</feature>
<feature type="compositionally biased region" description="Polar residues" evidence="3">
    <location>
        <begin position="211"/>
        <end position="223"/>
    </location>
</feature>
<feature type="compositionally biased region" description="Low complexity" evidence="3">
    <location>
        <begin position="188"/>
        <end position="204"/>
    </location>
</feature>
<gene>
    <name evidence="5" type="ORF">UCRPC4_g01320</name>
</gene>
<feature type="compositionally biased region" description="Polar residues" evidence="3">
    <location>
        <begin position="925"/>
        <end position="934"/>
    </location>
</feature>
<feature type="compositionally biased region" description="Basic and acidic residues" evidence="3">
    <location>
        <begin position="313"/>
        <end position="325"/>
    </location>
</feature>
<feature type="compositionally biased region" description="Polar residues" evidence="3">
    <location>
        <begin position="580"/>
        <end position="601"/>
    </location>
</feature>
<dbReference type="PANTHER" id="PTHR22792">
    <property type="entry name" value="LUPUS LA PROTEIN-RELATED"/>
    <property type="match status" value="1"/>
</dbReference>
<feature type="compositionally biased region" description="Polar residues" evidence="3">
    <location>
        <begin position="38"/>
        <end position="58"/>
    </location>
</feature>
<dbReference type="Gene3D" id="1.10.10.10">
    <property type="entry name" value="Winged helix-like DNA-binding domain superfamily/Winged helix DNA-binding domain"/>
    <property type="match status" value="1"/>
</dbReference>
<proteinExistence type="predicted"/>
<evidence type="ECO:0000313" key="5">
    <source>
        <dbReference type="EMBL" id="KKY27025.1"/>
    </source>
</evidence>
<feature type="compositionally biased region" description="Basic and acidic residues" evidence="3">
    <location>
        <begin position="232"/>
        <end position="242"/>
    </location>
</feature>
<feature type="compositionally biased region" description="Polar residues" evidence="3">
    <location>
        <begin position="131"/>
        <end position="140"/>
    </location>
</feature>
<evidence type="ECO:0000259" key="4">
    <source>
        <dbReference type="PROSITE" id="PS50961"/>
    </source>
</evidence>
<feature type="compositionally biased region" description="Basic and acidic residues" evidence="3">
    <location>
        <begin position="379"/>
        <end position="389"/>
    </location>
</feature>
<name>A0A0G2HEX7_PHACM</name>
<dbReference type="GO" id="GO:0045727">
    <property type="term" value="P:positive regulation of translation"/>
    <property type="evidence" value="ECO:0007669"/>
    <property type="project" value="TreeGrafter"/>
</dbReference>
<dbReference type="GO" id="GO:0010494">
    <property type="term" value="C:cytoplasmic stress granule"/>
    <property type="evidence" value="ECO:0007669"/>
    <property type="project" value="TreeGrafter"/>
</dbReference>
<feature type="domain" description="HTH La-type RNA-binding" evidence="4">
    <location>
        <begin position="670"/>
        <end position="764"/>
    </location>
</feature>